<feature type="signal peptide" evidence="7">
    <location>
        <begin position="1"/>
        <end position="18"/>
    </location>
</feature>
<evidence type="ECO:0000256" key="6">
    <source>
        <dbReference type="PROSITE-ProRule" id="PRU00433"/>
    </source>
</evidence>
<dbReference type="RefSeq" id="WP_150455258.1">
    <property type="nucleotide sequence ID" value="NZ_VYKI01000018.1"/>
</dbReference>
<dbReference type="Pfam" id="PF00034">
    <property type="entry name" value="Cytochrom_C"/>
    <property type="match status" value="1"/>
</dbReference>
<dbReference type="PROSITE" id="PS51007">
    <property type="entry name" value="CYTC"/>
    <property type="match status" value="1"/>
</dbReference>
<proteinExistence type="predicted"/>
<dbReference type="Gene3D" id="1.10.760.10">
    <property type="entry name" value="Cytochrome c-like domain"/>
    <property type="match status" value="1"/>
</dbReference>
<keyword evidence="1" id="KW-0813">Transport</keyword>
<evidence type="ECO:0000256" key="4">
    <source>
        <dbReference type="ARBA" id="ARBA00022982"/>
    </source>
</evidence>
<keyword evidence="10" id="KW-1185">Reference proteome</keyword>
<sequence>MRALRLPLLLTFVLVASACQRTPPAPLTPAQARLQAQQQAFEICAGCHTAKAGGIHRFGPNLHGVIGRRAGSLPDYAYSDGMRRAGFVWSAQALDTFLQSPTHVVPGTRMYNAFPSAERRALVIAYLQEQASQ</sequence>
<name>A0ABQ6SZ99_9GAMM</name>
<dbReference type="PANTHER" id="PTHR11961">
    <property type="entry name" value="CYTOCHROME C"/>
    <property type="match status" value="1"/>
</dbReference>
<feature type="domain" description="Cytochrome c" evidence="8">
    <location>
        <begin position="32"/>
        <end position="131"/>
    </location>
</feature>
<evidence type="ECO:0000259" key="8">
    <source>
        <dbReference type="PROSITE" id="PS51007"/>
    </source>
</evidence>
<gene>
    <name evidence="9" type="ORF">FJU31_13785</name>
</gene>
<evidence type="ECO:0000256" key="1">
    <source>
        <dbReference type="ARBA" id="ARBA00022448"/>
    </source>
</evidence>
<organism evidence="9 10">
    <name type="scientific">Stenotrophomonas cyclobalanopsidis</name>
    <dbReference type="NCBI Taxonomy" id="2771362"/>
    <lineage>
        <taxon>Bacteria</taxon>
        <taxon>Pseudomonadati</taxon>
        <taxon>Pseudomonadota</taxon>
        <taxon>Gammaproteobacteria</taxon>
        <taxon>Lysobacterales</taxon>
        <taxon>Lysobacteraceae</taxon>
        <taxon>Stenotrophomonas</taxon>
    </lineage>
</organism>
<dbReference type="InterPro" id="IPR009056">
    <property type="entry name" value="Cyt_c-like_dom"/>
</dbReference>
<evidence type="ECO:0000256" key="5">
    <source>
        <dbReference type="ARBA" id="ARBA00023004"/>
    </source>
</evidence>
<dbReference type="EMBL" id="VYKI01000018">
    <property type="protein sequence ID" value="KAA8996024.1"/>
    <property type="molecule type" value="Genomic_DNA"/>
</dbReference>
<evidence type="ECO:0000256" key="7">
    <source>
        <dbReference type="SAM" id="SignalP"/>
    </source>
</evidence>
<feature type="chain" id="PRO_5047442071" evidence="7">
    <location>
        <begin position="19"/>
        <end position="133"/>
    </location>
</feature>
<evidence type="ECO:0000256" key="2">
    <source>
        <dbReference type="ARBA" id="ARBA00022617"/>
    </source>
</evidence>
<dbReference type="InterPro" id="IPR036909">
    <property type="entry name" value="Cyt_c-like_dom_sf"/>
</dbReference>
<evidence type="ECO:0000313" key="10">
    <source>
        <dbReference type="Proteomes" id="UP000326367"/>
    </source>
</evidence>
<dbReference type="Proteomes" id="UP000326367">
    <property type="component" value="Unassembled WGS sequence"/>
</dbReference>
<dbReference type="InterPro" id="IPR002327">
    <property type="entry name" value="Cyt_c_1A/1B"/>
</dbReference>
<dbReference type="SUPFAM" id="SSF46626">
    <property type="entry name" value="Cytochrome c"/>
    <property type="match status" value="1"/>
</dbReference>
<dbReference type="PRINTS" id="PR00604">
    <property type="entry name" value="CYTCHRMECIAB"/>
</dbReference>
<evidence type="ECO:0000256" key="3">
    <source>
        <dbReference type="ARBA" id="ARBA00022723"/>
    </source>
</evidence>
<keyword evidence="5 6" id="KW-0408">Iron</keyword>
<comment type="caution">
    <text evidence="9">The sequence shown here is derived from an EMBL/GenBank/DDBJ whole genome shotgun (WGS) entry which is preliminary data.</text>
</comment>
<accession>A0ABQ6SZ99</accession>
<reference evidence="9 10" key="1">
    <citation type="journal article" date="2020" name="Antonie Van Leeuwenhoek">
        <title>Stenotrophomonas cyclobalanopsidis sp. nov., isolated from the leaf spot disease of Cyclobalanopsis patelliformis.</title>
        <authorList>
            <person name="Bian D.R."/>
            <person name="Xue H."/>
            <person name="Piao C.G."/>
            <person name="Li Y."/>
        </authorList>
    </citation>
    <scope>NUCLEOTIDE SEQUENCE [LARGE SCALE GENOMIC DNA]</scope>
    <source>
        <strain evidence="9 10">TPQG1-4</strain>
    </source>
</reference>
<keyword evidence="4" id="KW-0249">Electron transport</keyword>
<keyword evidence="2 6" id="KW-0349">Heme</keyword>
<protein>
    <submittedName>
        <fullName evidence="9">C-type cytochrome</fullName>
    </submittedName>
</protein>
<keyword evidence="3 6" id="KW-0479">Metal-binding</keyword>
<keyword evidence="7" id="KW-0732">Signal</keyword>
<dbReference type="PROSITE" id="PS51257">
    <property type="entry name" value="PROKAR_LIPOPROTEIN"/>
    <property type="match status" value="1"/>
</dbReference>
<evidence type="ECO:0000313" key="9">
    <source>
        <dbReference type="EMBL" id="KAA8996024.1"/>
    </source>
</evidence>